<organism evidence="4 5">
    <name type="scientific">Cohnella thailandensis</name>
    <dbReference type="NCBI Taxonomy" id="557557"/>
    <lineage>
        <taxon>Bacteria</taxon>
        <taxon>Bacillati</taxon>
        <taxon>Bacillota</taxon>
        <taxon>Bacilli</taxon>
        <taxon>Bacillales</taxon>
        <taxon>Paenibacillaceae</taxon>
        <taxon>Cohnella</taxon>
    </lineage>
</organism>
<feature type="domain" description="Gfo/Idh/MocA-like oxidoreductase N-terminal" evidence="2">
    <location>
        <begin position="2"/>
        <end position="136"/>
    </location>
</feature>
<dbReference type="Gene3D" id="3.30.360.10">
    <property type="entry name" value="Dihydrodipicolinate Reductase, domain 2"/>
    <property type="match status" value="1"/>
</dbReference>
<dbReference type="Proteomes" id="UP000535838">
    <property type="component" value="Unassembled WGS sequence"/>
</dbReference>
<comment type="caution">
    <text evidence="4">The sequence shown here is derived from an EMBL/GenBank/DDBJ whole genome shotgun (WGS) entry which is preliminary data.</text>
</comment>
<dbReference type="Pfam" id="PF22725">
    <property type="entry name" value="GFO_IDH_MocA_C3"/>
    <property type="match status" value="1"/>
</dbReference>
<dbReference type="InterPro" id="IPR050463">
    <property type="entry name" value="Gfo/Idh/MocA_oxidrdct_glycsds"/>
</dbReference>
<dbReference type="EMBL" id="JACJVQ010000007">
    <property type="protein sequence ID" value="MBB6634486.1"/>
    <property type="molecule type" value="Genomic_DNA"/>
</dbReference>
<dbReference type="GO" id="GO:0016491">
    <property type="term" value="F:oxidoreductase activity"/>
    <property type="evidence" value="ECO:0007669"/>
    <property type="project" value="UniProtKB-KW"/>
</dbReference>
<dbReference type="RefSeq" id="WP_185119725.1">
    <property type="nucleotide sequence ID" value="NZ_JACJVQ010000007.1"/>
</dbReference>
<dbReference type="InterPro" id="IPR036291">
    <property type="entry name" value="NAD(P)-bd_dom_sf"/>
</dbReference>
<gene>
    <name evidence="4" type="ORF">H7B67_10205</name>
</gene>
<evidence type="ECO:0000259" key="2">
    <source>
        <dbReference type="Pfam" id="PF01408"/>
    </source>
</evidence>
<proteinExistence type="predicted"/>
<name>A0A841SV58_9BACL</name>
<reference evidence="4 5" key="1">
    <citation type="submission" date="2020-08" db="EMBL/GenBank/DDBJ databases">
        <title>Cohnella phylogeny.</title>
        <authorList>
            <person name="Dunlap C."/>
        </authorList>
    </citation>
    <scope>NUCLEOTIDE SEQUENCE [LARGE SCALE GENOMIC DNA]</scope>
    <source>
        <strain evidence="4 5">DSM 25241</strain>
    </source>
</reference>
<dbReference type="SUPFAM" id="SSF55347">
    <property type="entry name" value="Glyceraldehyde-3-phosphate dehydrogenase-like, C-terminal domain"/>
    <property type="match status" value="1"/>
</dbReference>
<keyword evidence="1" id="KW-0560">Oxidoreductase</keyword>
<dbReference type="AlphaFoldDB" id="A0A841SV58"/>
<dbReference type="Pfam" id="PF01408">
    <property type="entry name" value="GFO_IDH_MocA"/>
    <property type="match status" value="1"/>
</dbReference>
<evidence type="ECO:0000256" key="1">
    <source>
        <dbReference type="ARBA" id="ARBA00023002"/>
    </source>
</evidence>
<dbReference type="SUPFAM" id="SSF51735">
    <property type="entry name" value="NAD(P)-binding Rossmann-fold domains"/>
    <property type="match status" value="1"/>
</dbReference>
<dbReference type="InterPro" id="IPR055170">
    <property type="entry name" value="GFO_IDH_MocA-like_dom"/>
</dbReference>
<dbReference type="PANTHER" id="PTHR43818:SF11">
    <property type="entry name" value="BCDNA.GH03377"/>
    <property type="match status" value="1"/>
</dbReference>
<dbReference type="PANTHER" id="PTHR43818">
    <property type="entry name" value="BCDNA.GH03377"/>
    <property type="match status" value="1"/>
</dbReference>
<keyword evidence="5" id="KW-1185">Reference proteome</keyword>
<dbReference type="GO" id="GO:0000166">
    <property type="term" value="F:nucleotide binding"/>
    <property type="evidence" value="ECO:0007669"/>
    <property type="project" value="InterPro"/>
</dbReference>
<sequence length="340" mass="37303">MLNIALIGLGFMGKTHLENYLRLEREGAPVRVVALCDVDEAKLNGEGGAGNIETSSEHAIDYGRFRKYTSVQEMLDNEKLDIVDITLPTFLHRDVTVQCLNAGANVLCEKPMAMNAAECDEMIAAAEANGKQLMIGQCLRFWPAYVYLQELVTSGKFGAVTSGYFYRGGGTPSWGPWVLRKEQGGGALLDMHVHDTDMVNWLFGKPQAVSTTGRNVIAGSGYDIVSTNYRYEDDKIITSHVDWTLNGDFGFEMGYKVNFERGNVQFDGSSVKVNPNGEPGFHAELPADQGYYYQQKEFTEAIAKGQAVEAATPASTKASIEIVTAERESADQRGAWVLVP</sequence>
<evidence type="ECO:0000313" key="4">
    <source>
        <dbReference type="EMBL" id="MBB6634486.1"/>
    </source>
</evidence>
<dbReference type="InterPro" id="IPR000683">
    <property type="entry name" value="Gfo/Idh/MocA-like_OxRdtase_N"/>
</dbReference>
<protein>
    <submittedName>
        <fullName evidence="4">Gfo/Idh/MocA family oxidoreductase</fullName>
    </submittedName>
</protein>
<accession>A0A841SV58</accession>
<evidence type="ECO:0000259" key="3">
    <source>
        <dbReference type="Pfam" id="PF22725"/>
    </source>
</evidence>
<evidence type="ECO:0000313" key="5">
    <source>
        <dbReference type="Proteomes" id="UP000535838"/>
    </source>
</evidence>
<dbReference type="Gene3D" id="3.40.50.720">
    <property type="entry name" value="NAD(P)-binding Rossmann-like Domain"/>
    <property type="match status" value="1"/>
</dbReference>
<feature type="domain" description="GFO/IDH/MocA-like oxidoreductase" evidence="3">
    <location>
        <begin position="146"/>
        <end position="263"/>
    </location>
</feature>